<dbReference type="InterPro" id="IPR015797">
    <property type="entry name" value="NUDIX_hydrolase-like_dom_sf"/>
</dbReference>
<protein>
    <recommendedName>
        <fullName evidence="1">Nudix hydrolase domain-containing protein</fullName>
    </recommendedName>
</protein>
<gene>
    <name evidence="2" type="ORF">A2713_01665</name>
</gene>
<organism evidence="2 3">
    <name type="scientific">candidate division WWE3 bacterium RIFCSPHIGHO2_01_FULL_35_17</name>
    <dbReference type="NCBI Taxonomy" id="1802614"/>
    <lineage>
        <taxon>Bacteria</taxon>
        <taxon>Katanobacteria</taxon>
    </lineage>
</organism>
<evidence type="ECO:0000313" key="3">
    <source>
        <dbReference type="Proteomes" id="UP000176444"/>
    </source>
</evidence>
<name>A0A1F4UQI0_UNCKA</name>
<feature type="domain" description="Nudix hydrolase" evidence="1">
    <location>
        <begin position="1"/>
        <end position="139"/>
    </location>
</feature>
<reference evidence="2 3" key="1">
    <citation type="journal article" date="2016" name="Nat. Commun.">
        <title>Thousands of microbial genomes shed light on interconnected biogeochemical processes in an aquifer system.</title>
        <authorList>
            <person name="Anantharaman K."/>
            <person name="Brown C.T."/>
            <person name="Hug L.A."/>
            <person name="Sharon I."/>
            <person name="Castelle C.J."/>
            <person name="Probst A.J."/>
            <person name="Thomas B.C."/>
            <person name="Singh A."/>
            <person name="Wilkins M.J."/>
            <person name="Karaoz U."/>
            <person name="Brodie E.L."/>
            <person name="Williams K.H."/>
            <person name="Hubbard S.S."/>
            <person name="Banfield J.F."/>
        </authorList>
    </citation>
    <scope>NUCLEOTIDE SEQUENCE [LARGE SCALE GENOMIC DNA]</scope>
</reference>
<dbReference type="PROSITE" id="PS51462">
    <property type="entry name" value="NUDIX"/>
    <property type="match status" value="1"/>
</dbReference>
<dbReference type="InterPro" id="IPR000086">
    <property type="entry name" value="NUDIX_hydrolase_dom"/>
</dbReference>
<dbReference type="AlphaFoldDB" id="A0A1F4UQI0"/>
<dbReference type="EMBL" id="MEUX01000022">
    <property type="protein sequence ID" value="OGC47050.1"/>
    <property type="molecule type" value="Genomic_DNA"/>
</dbReference>
<sequence>MEIMNTTILIIGVVKKDNQVLLRKKLPGAGPYKELWYLFGGKIELEKEAPEEIIQKTIKEQAGIDVKMTQRFGWDTEIKPNEQGVETFYLYLDTLCEYISGELKPGPGIFYLEWADIEKLREYKLNPPSKKLFRRIGYLKD</sequence>
<dbReference type="SUPFAM" id="SSF55811">
    <property type="entry name" value="Nudix"/>
    <property type="match status" value="1"/>
</dbReference>
<comment type="caution">
    <text evidence="2">The sequence shown here is derived from an EMBL/GenBank/DDBJ whole genome shotgun (WGS) entry which is preliminary data.</text>
</comment>
<accession>A0A1F4UQI0</accession>
<proteinExistence type="predicted"/>
<dbReference type="Pfam" id="PF00293">
    <property type="entry name" value="NUDIX"/>
    <property type="match status" value="1"/>
</dbReference>
<dbReference type="Gene3D" id="3.90.79.10">
    <property type="entry name" value="Nucleoside Triphosphate Pyrophosphohydrolase"/>
    <property type="match status" value="1"/>
</dbReference>
<evidence type="ECO:0000259" key="1">
    <source>
        <dbReference type="PROSITE" id="PS51462"/>
    </source>
</evidence>
<evidence type="ECO:0000313" key="2">
    <source>
        <dbReference type="EMBL" id="OGC47050.1"/>
    </source>
</evidence>
<dbReference type="Proteomes" id="UP000176444">
    <property type="component" value="Unassembled WGS sequence"/>
</dbReference>